<organism evidence="1 2">
    <name type="scientific">Calycina marina</name>
    <dbReference type="NCBI Taxonomy" id="1763456"/>
    <lineage>
        <taxon>Eukaryota</taxon>
        <taxon>Fungi</taxon>
        <taxon>Dikarya</taxon>
        <taxon>Ascomycota</taxon>
        <taxon>Pezizomycotina</taxon>
        <taxon>Leotiomycetes</taxon>
        <taxon>Helotiales</taxon>
        <taxon>Pezizellaceae</taxon>
        <taxon>Calycina</taxon>
    </lineage>
</organism>
<reference evidence="1" key="1">
    <citation type="journal article" date="2021" name="IMA Fungus">
        <title>Genomic characterization of three marine fungi, including Emericellopsis atlantica sp. nov. with signatures of a generalist lifestyle and marine biomass degradation.</title>
        <authorList>
            <person name="Hagestad O.C."/>
            <person name="Hou L."/>
            <person name="Andersen J.H."/>
            <person name="Hansen E.H."/>
            <person name="Altermark B."/>
            <person name="Li C."/>
            <person name="Kuhnert E."/>
            <person name="Cox R.J."/>
            <person name="Crous P.W."/>
            <person name="Spatafora J.W."/>
            <person name="Lail K."/>
            <person name="Amirebrahimi M."/>
            <person name="Lipzen A."/>
            <person name="Pangilinan J."/>
            <person name="Andreopoulos W."/>
            <person name="Hayes R.D."/>
            <person name="Ng V."/>
            <person name="Grigoriev I.V."/>
            <person name="Jackson S.A."/>
            <person name="Sutton T.D.S."/>
            <person name="Dobson A.D.W."/>
            <person name="Rama T."/>
        </authorList>
    </citation>
    <scope>NUCLEOTIDE SEQUENCE</scope>
    <source>
        <strain evidence="1">TRa3180A</strain>
    </source>
</reference>
<comment type="caution">
    <text evidence="1">The sequence shown here is derived from an EMBL/GenBank/DDBJ whole genome shotgun (WGS) entry which is preliminary data.</text>
</comment>
<dbReference type="OrthoDB" id="5102297at2759"/>
<evidence type="ECO:0000313" key="1">
    <source>
        <dbReference type="EMBL" id="KAG9241463.1"/>
    </source>
</evidence>
<keyword evidence="2" id="KW-1185">Reference proteome</keyword>
<proteinExistence type="predicted"/>
<sequence length="141" mass="16395">MTNACWHLQLEIEEFIETWAQDNLADDTLTETEWETITKIKVFLEKLKMLTTECGGHNSTLDIILPSMDYMLPAFEKGKEIALAKLDLILTPLYNSRWEKMEKSFALADQTPVYIAAVILHTSLNWRYFNCNCSQEWRVDG</sequence>
<dbReference type="AlphaFoldDB" id="A0A9P7YWS9"/>
<dbReference type="EMBL" id="MU254209">
    <property type="protein sequence ID" value="KAG9241463.1"/>
    <property type="molecule type" value="Genomic_DNA"/>
</dbReference>
<gene>
    <name evidence="1" type="ORF">BJ878DRAFT_428067</name>
</gene>
<accession>A0A9P7YWS9</accession>
<evidence type="ECO:0000313" key="2">
    <source>
        <dbReference type="Proteomes" id="UP000887226"/>
    </source>
</evidence>
<dbReference type="Proteomes" id="UP000887226">
    <property type="component" value="Unassembled WGS sequence"/>
</dbReference>
<protein>
    <submittedName>
        <fullName evidence="1">Transposase-like protein</fullName>
    </submittedName>
</protein>
<name>A0A9P7YWS9_9HELO</name>